<evidence type="ECO:0000313" key="3">
    <source>
        <dbReference type="EMBL" id="MBB5918372.1"/>
    </source>
</evidence>
<dbReference type="AlphaFoldDB" id="A0A7W9PLS4"/>
<feature type="transmembrane region" description="Helical" evidence="1">
    <location>
        <begin position="70"/>
        <end position="88"/>
    </location>
</feature>
<keyword evidence="1" id="KW-0812">Transmembrane</keyword>
<dbReference type="EMBL" id="JACHIT010000002">
    <property type="protein sequence ID" value="MBB5918372.1"/>
    <property type="molecule type" value="Genomic_DNA"/>
</dbReference>
<evidence type="ECO:0000256" key="1">
    <source>
        <dbReference type="SAM" id="Phobius"/>
    </source>
</evidence>
<organism evidence="3 4">
    <name type="scientific">Nocardia transvalensis</name>
    <dbReference type="NCBI Taxonomy" id="37333"/>
    <lineage>
        <taxon>Bacteria</taxon>
        <taxon>Bacillati</taxon>
        <taxon>Actinomycetota</taxon>
        <taxon>Actinomycetes</taxon>
        <taxon>Mycobacteriales</taxon>
        <taxon>Nocardiaceae</taxon>
        <taxon>Nocardia</taxon>
    </lineage>
</organism>
<evidence type="ECO:0000259" key="2">
    <source>
        <dbReference type="PROSITE" id="PS50146"/>
    </source>
</evidence>
<keyword evidence="4" id="KW-1185">Reference proteome</keyword>
<accession>A0A7W9PLS4</accession>
<feature type="domain" description="DAGKc" evidence="2">
    <location>
        <begin position="128"/>
        <end position="257"/>
    </location>
</feature>
<evidence type="ECO:0000313" key="4">
    <source>
        <dbReference type="Proteomes" id="UP000540412"/>
    </source>
</evidence>
<feature type="transmembrane region" description="Helical" evidence="1">
    <location>
        <begin position="94"/>
        <end position="114"/>
    </location>
</feature>
<dbReference type="RefSeq" id="WP_040753365.1">
    <property type="nucleotide sequence ID" value="NZ_JACHIT010000002.1"/>
</dbReference>
<sequence length="446" mass="46102">MNTHDTAADSRGPRWAARAAFTCLAGALLVPVAAAGVAGSVGLLVVATGGAVLTVASLYWLLARRGVVRAVAAGAAIVVPIVVFALFIRTHLLWVVLLSCGFAALALICTHAALRDPAAGGMPEHVTPPPARPFLIMNPRSGGGKVERFDLRRKALDLGAEVLLVEGPEPVDVVAVARDAVARGADLLGVAGGDGTQGLVAGVAAASGVPFLVISAGTRNHFAMDLGLDRDDPAASLDALTDGVELRLDLGIVNDRPFVNNASFGVYAELVRSPAYRDDKAATALQMLPDLLAGHTGAHLAVRIGETVVEGPQAVLVSNNPYGAGDLAGLGRRERMDRGMLGVVVLSVATARAAVGLMRPGRVRGLVRQTSDEVVVDADADAIPVGVDGESLLLSTPVRCTIAPAALRVRVPRTRPGTPRSTPEMDWARLRALARRARRASGSRSG</sequence>
<name>A0A7W9PLS4_9NOCA</name>
<dbReference type="Gene3D" id="3.40.50.10330">
    <property type="entry name" value="Probable inorganic polyphosphate/atp-NAD kinase, domain 1"/>
    <property type="match status" value="1"/>
</dbReference>
<gene>
    <name evidence="3" type="ORF">BJY24_007284</name>
</gene>
<dbReference type="SUPFAM" id="SSF111331">
    <property type="entry name" value="NAD kinase/diacylglycerol kinase-like"/>
    <property type="match status" value="1"/>
</dbReference>
<keyword evidence="3" id="KW-0808">Transferase</keyword>
<feature type="transmembrane region" description="Helical" evidence="1">
    <location>
        <begin position="44"/>
        <end position="63"/>
    </location>
</feature>
<reference evidence="3 4" key="1">
    <citation type="submission" date="2020-08" db="EMBL/GenBank/DDBJ databases">
        <title>Sequencing the genomes of 1000 actinobacteria strains.</title>
        <authorList>
            <person name="Klenk H.-P."/>
        </authorList>
    </citation>
    <scope>NUCLEOTIDE SEQUENCE [LARGE SCALE GENOMIC DNA]</scope>
    <source>
        <strain evidence="3 4">DSM 43582</strain>
    </source>
</reference>
<keyword evidence="1" id="KW-0472">Membrane</keyword>
<dbReference type="Proteomes" id="UP000540412">
    <property type="component" value="Unassembled WGS sequence"/>
</dbReference>
<comment type="caution">
    <text evidence="3">The sequence shown here is derived from an EMBL/GenBank/DDBJ whole genome shotgun (WGS) entry which is preliminary data.</text>
</comment>
<proteinExistence type="predicted"/>
<dbReference type="InterPro" id="IPR017438">
    <property type="entry name" value="ATP-NAD_kinase_N"/>
</dbReference>
<keyword evidence="1" id="KW-1133">Transmembrane helix</keyword>
<dbReference type="GO" id="GO:0016301">
    <property type="term" value="F:kinase activity"/>
    <property type="evidence" value="ECO:0007669"/>
    <property type="project" value="UniProtKB-KW"/>
</dbReference>
<dbReference type="InterPro" id="IPR016064">
    <property type="entry name" value="NAD/diacylglycerol_kinase_sf"/>
</dbReference>
<protein>
    <submittedName>
        <fullName evidence="3">Diacylglycerol kinase family enzyme</fullName>
    </submittedName>
</protein>
<dbReference type="PROSITE" id="PS50146">
    <property type="entry name" value="DAGK"/>
    <property type="match status" value="1"/>
</dbReference>
<dbReference type="Gene3D" id="2.60.200.40">
    <property type="match status" value="1"/>
</dbReference>
<keyword evidence="3" id="KW-0418">Kinase</keyword>
<dbReference type="InterPro" id="IPR001206">
    <property type="entry name" value="Diacylglycerol_kinase_cat_dom"/>
</dbReference>
<dbReference type="Pfam" id="PF00781">
    <property type="entry name" value="DAGK_cat"/>
    <property type="match status" value="1"/>
</dbReference>